<keyword evidence="1" id="KW-0863">Zinc-finger</keyword>
<evidence type="ECO:0000256" key="2">
    <source>
        <dbReference type="SAM" id="MobiDB-lite"/>
    </source>
</evidence>
<keyword evidence="5" id="KW-1185">Reference proteome</keyword>
<proteinExistence type="predicted"/>
<feature type="compositionally biased region" description="Pro residues" evidence="2">
    <location>
        <begin position="185"/>
        <end position="198"/>
    </location>
</feature>
<protein>
    <submittedName>
        <fullName evidence="6">C2H2-type domain-containing protein</fullName>
    </submittedName>
</protein>
<sequence>MRPTGLQPPRPKERHESNQRPGPTPSMPRPFQHARAVNASSARESTCSANSPSDSPTLTPGINSITPTIIETTSQYSSPVTPTNATTTAAAAVTTTSDGDSLLNCPPCYRTFTSRIGLASHLQIHRTETGEPVPGARTPSRNLRLHCPQVLAHSLIEWAYSVTCASMTAEFSAMPTTPIPHEHPPPLPFLPPLPRPLP</sequence>
<evidence type="ECO:0000313" key="6">
    <source>
        <dbReference type="WBParaSite" id="SSLN_0001630401-mRNA-1"/>
    </source>
</evidence>
<dbReference type="PROSITE" id="PS00028">
    <property type="entry name" value="ZINC_FINGER_C2H2_1"/>
    <property type="match status" value="1"/>
</dbReference>
<reference evidence="4 5" key="2">
    <citation type="submission" date="2018-11" db="EMBL/GenBank/DDBJ databases">
        <authorList>
            <consortium name="Pathogen Informatics"/>
        </authorList>
    </citation>
    <scope>NUCLEOTIDE SEQUENCE [LARGE SCALE GENOMIC DNA]</scope>
    <source>
        <strain evidence="4 5">NST_G2</strain>
    </source>
</reference>
<accession>A0A183TGV6</accession>
<gene>
    <name evidence="4" type="ORF">SSLN_LOCUS15703</name>
</gene>
<dbReference type="WBParaSite" id="SSLN_0001630401-mRNA-1">
    <property type="protein sequence ID" value="SSLN_0001630401-mRNA-1"/>
    <property type="gene ID" value="SSLN_0001630401"/>
</dbReference>
<dbReference type="InterPro" id="IPR013087">
    <property type="entry name" value="Znf_C2H2_type"/>
</dbReference>
<feature type="domain" description="C2H2-type" evidence="3">
    <location>
        <begin position="103"/>
        <end position="130"/>
    </location>
</feature>
<dbReference type="GO" id="GO:0008270">
    <property type="term" value="F:zinc ion binding"/>
    <property type="evidence" value="ECO:0007669"/>
    <property type="project" value="UniProtKB-KW"/>
</dbReference>
<dbReference type="EMBL" id="UYSU01040209">
    <property type="protein sequence ID" value="VDM02089.1"/>
    <property type="molecule type" value="Genomic_DNA"/>
</dbReference>
<evidence type="ECO:0000313" key="5">
    <source>
        <dbReference type="Proteomes" id="UP000275846"/>
    </source>
</evidence>
<feature type="region of interest" description="Disordered" evidence="2">
    <location>
        <begin position="1"/>
        <end position="64"/>
    </location>
</feature>
<feature type="compositionally biased region" description="Polar residues" evidence="2">
    <location>
        <begin position="38"/>
        <end position="64"/>
    </location>
</feature>
<dbReference type="AlphaFoldDB" id="A0A183TGV6"/>
<name>A0A183TGV6_SCHSO</name>
<feature type="region of interest" description="Disordered" evidence="2">
    <location>
        <begin position="176"/>
        <end position="198"/>
    </location>
</feature>
<keyword evidence="1" id="KW-0479">Metal-binding</keyword>
<keyword evidence="1" id="KW-0862">Zinc</keyword>
<dbReference type="OrthoDB" id="6317163at2759"/>
<reference evidence="6" key="1">
    <citation type="submission" date="2016-06" db="UniProtKB">
        <authorList>
            <consortium name="WormBaseParasite"/>
        </authorList>
    </citation>
    <scope>IDENTIFICATION</scope>
</reference>
<dbReference type="Proteomes" id="UP000275846">
    <property type="component" value="Unassembled WGS sequence"/>
</dbReference>
<evidence type="ECO:0000259" key="3">
    <source>
        <dbReference type="PROSITE" id="PS50157"/>
    </source>
</evidence>
<evidence type="ECO:0000256" key="1">
    <source>
        <dbReference type="PROSITE-ProRule" id="PRU00042"/>
    </source>
</evidence>
<dbReference type="PROSITE" id="PS50157">
    <property type="entry name" value="ZINC_FINGER_C2H2_2"/>
    <property type="match status" value="1"/>
</dbReference>
<evidence type="ECO:0000313" key="4">
    <source>
        <dbReference type="EMBL" id="VDM02089.1"/>
    </source>
</evidence>
<organism evidence="6">
    <name type="scientific">Schistocephalus solidus</name>
    <name type="common">Tapeworm</name>
    <dbReference type="NCBI Taxonomy" id="70667"/>
    <lineage>
        <taxon>Eukaryota</taxon>
        <taxon>Metazoa</taxon>
        <taxon>Spiralia</taxon>
        <taxon>Lophotrochozoa</taxon>
        <taxon>Platyhelminthes</taxon>
        <taxon>Cestoda</taxon>
        <taxon>Eucestoda</taxon>
        <taxon>Diphyllobothriidea</taxon>
        <taxon>Diphyllobothriidae</taxon>
        <taxon>Schistocephalus</taxon>
    </lineage>
</organism>